<evidence type="ECO:0000256" key="5">
    <source>
        <dbReference type="ARBA" id="ARBA00023125"/>
    </source>
</evidence>
<keyword evidence="3" id="KW-0902">Two-component regulatory system</keyword>
<evidence type="ECO:0000313" key="11">
    <source>
        <dbReference type="EMBL" id="TGA96935.1"/>
    </source>
</evidence>
<name>A0A4Z0GJJ5_9BACL</name>
<feature type="modified residue" description="4-aspartylphosphate" evidence="7">
    <location>
        <position position="53"/>
    </location>
</feature>
<evidence type="ECO:0000256" key="3">
    <source>
        <dbReference type="ARBA" id="ARBA00023012"/>
    </source>
</evidence>
<dbReference type="Pfam" id="PF00072">
    <property type="entry name" value="Response_reg"/>
    <property type="match status" value="1"/>
</dbReference>
<dbReference type="SMART" id="SM00448">
    <property type="entry name" value="REC"/>
    <property type="match status" value="1"/>
</dbReference>
<dbReference type="InterPro" id="IPR011006">
    <property type="entry name" value="CheY-like_superfamily"/>
</dbReference>
<dbReference type="Gene3D" id="6.10.250.690">
    <property type="match status" value="1"/>
</dbReference>
<evidence type="ECO:0000259" key="10">
    <source>
        <dbReference type="PROSITE" id="PS51755"/>
    </source>
</evidence>
<dbReference type="InterPro" id="IPR016032">
    <property type="entry name" value="Sig_transdc_resp-reg_C-effctor"/>
</dbReference>
<dbReference type="CDD" id="cd00383">
    <property type="entry name" value="trans_reg_C"/>
    <property type="match status" value="1"/>
</dbReference>
<evidence type="ECO:0000313" key="12">
    <source>
        <dbReference type="Proteomes" id="UP000298347"/>
    </source>
</evidence>
<dbReference type="EMBL" id="SRJD01000018">
    <property type="protein sequence ID" value="TGA96935.1"/>
    <property type="molecule type" value="Genomic_DNA"/>
</dbReference>
<accession>A0A4Z0GJJ5</accession>
<dbReference type="FunFam" id="1.10.10.10:FF:000018">
    <property type="entry name" value="DNA-binding response regulator ResD"/>
    <property type="match status" value="1"/>
</dbReference>
<dbReference type="InterPro" id="IPR001789">
    <property type="entry name" value="Sig_transdc_resp-reg_receiver"/>
</dbReference>
<comment type="caution">
    <text evidence="11">The sequence shown here is derived from an EMBL/GenBank/DDBJ whole genome shotgun (WGS) entry which is preliminary data.</text>
</comment>
<dbReference type="GO" id="GO:0032993">
    <property type="term" value="C:protein-DNA complex"/>
    <property type="evidence" value="ECO:0007669"/>
    <property type="project" value="TreeGrafter"/>
</dbReference>
<dbReference type="RefSeq" id="WP_135349389.1">
    <property type="nucleotide sequence ID" value="NZ_SRJD01000018.1"/>
</dbReference>
<feature type="DNA-binding region" description="OmpR/PhoB-type" evidence="8">
    <location>
        <begin position="127"/>
        <end position="223"/>
    </location>
</feature>
<dbReference type="InterPro" id="IPR001867">
    <property type="entry name" value="OmpR/PhoB-type_DNA-bd"/>
</dbReference>
<evidence type="ECO:0000256" key="6">
    <source>
        <dbReference type="ARBA" id="ARBA00023163"/>
    </source>
</evidence>
<dbReference type="GO" id="GO:0006355">
    <property type="term" value="P:regulation of DNA-templated transcription"/>
    <property type="evidence" value="ECO:0007669"/>
    <property type="project" value="InterPro"/>
</dbReference>
<dbReference type="AlphaFoldDB" id="A0A4Z0GJJ5"/>
<evidence type="ECO:0000256" key="2">
    <source>
        <dbReference type="ARBA" id="ARBA00022553"/>
    </source>
</evidence>
<keyword evidence="2 7" id="KW-0597">Phosphoprotein</keyword>
<dbReference type="Gene3D" id="1.10.10.10">
    <property type="entry name" value="Winged helix-like DNA-binding domain superfamily/Winged helix DNA-binding domain"/>
    <property type="match status" value="1"/>
</dbReference>
<keyword evidence="5 8" id="KW-0238">DNA-binding</keyword>
<dbReference type="Gene3D" id="3.40.50.2300">
    <property type="match status" value="1"/>
</dbReference>
<evidence type="ECO:0000256" key="7">
    <source>
        <dbReference type="PROSITE-ProRule" id="PRU00169"/>
    </source>
</evidence>
<dbReference type="GO" id="GO:0000156">
    <property type="term" value="F:phosphorelay response regulator activity"/>
    <property type="evidence" value="ECO:0007669"/>
    <property type="project" value="TreeGrafter"/>
</dbReference>
<comment type="subcellular location">
    <subcellularLocation>
        <location evidence="1">Cytoplasm</location>
    </subcellularLocation>
</comment>
<keyword evidence="12" id="KW-1185">Reference proteome</keyword>
<evidence type="ECO:0000256" key="8">
    <source>
        <dbReference type="PROSITE-ProRule" id="PRU01091"/>
    </source>
</evidence>
<evidence type="ECO:0000256" key="4">
    <source>
        <dbReference type="ARBA" id="ARBA00023015"/>
    </source>
</evidence>
<dbReference type="GO" id="GO:0005829">
    <property type="term" value="C:cytosol"/>
    <property type="evidence" value="ECO:0007669"/>
    <property type="project" value="TreeGrafter"/>
</dbReference>
<feature type="domain" description="Response regulatory" evidence="9">
    <location>
        <begin position="4"/>
        <end position="117"/>
    </location>
</feature>
<dbReference type="SUPFAM" id="SSF46894">
    <property type="entry name" value="C-terminal effector domain of the bipartite response regulators"/>
    <property type="match status" value="1"/>
</dbReference>
<feature type="domain" description="OmpR/PhoB-type" evidence="10">
    <location>
        <begin position="127"/>
        <end position="223"/>
    </location>
</feature>
<dbReference type="InterPro" id="IPR036388">
    <property type="entry name" value="WH-like_DNA-bd_sf"/>
</dbReference>
<sequence length="225" mass="25642">MPYRVLVADDDKEIVEIISDALTDEGFLVSRAYNGSQVLDLMQSEKIDIFVLDIMMPEMDGLETLNQIRKDSDAPVLILSAKSRDIDKVIALKMGADDYVAKPFSMDELIARINAHLRREQKRERKGDVLHLGTIELHQSEWWAAVNGVSADLSTKEFQILSYFFANKNRVLTREQIYSAVWNDTYGGDLNTVTVHIKNLRSKLGREGHRIKTVWGIGYKLEGDR</sequence>
<dbReference type="OrthoDB" id="9790442at2"/>
<dbReference type="Proteomes" id="UP000298347">
    <property type="component" value="Unassembled WGS sequence"/>
</dbReference>
<gene>
    <name evidence="11" type="ORF">E4665_13835</name>
</gene>
<evidence type="ECO:0000259" key="9">
    <source>
        <dbReference type="PROSITE" id="PS50110"/>
    </source>
</evidence>
<dbReference type="PROSITE" id="PS50110">
    <property type="entry name" value="RESPONSE_REGULATORY"/>
    <property type="match status" value="1"/>
</dbReference>
<keyword evidence="6" id="KW-0804">Transcription</keyword>
<dbReference type="SUPFAM" id="SSF52172">
    <property type="entry name" value="CheY-like"/>
    <property type="match status" value="1"/>
</dbReference>
<organism evidence="11 12">
    <name type="scientific">Sporolactobacillus shoreae</name>
    <dbReference type="NCBI Taxonomy" id="1465501"/>
    <lineage>
        <taxon>Bacteria</taxon>
        <taxon>Bacillati</taxon>
        <taxon>Bacillota</taxon>
        <taxon>Bacilli</taxon>
        <taxon>Bacillales</taxon>
        <taxon>Sporolactobacillaceae</taxon>
        <taxon>Sporolactobacillus</taxon>
    </lineage>
</organism>
<dbReference type="FunFam" id="3.40.50.2300:FF:000001">
    <property type="entry name" value="DNA-binding response regulator PhoB"/>
    <property type="match status" value="1"/>
</dbReference>
<evidence type="ECO:0000256" key="1">
    <source>
        <dbReference type="ARBA" id="ARBA00004496"/>
    </source>
</evidence>
<keyword evidence="4" id="KW-0805">Transcription regulation</keyword>
<proteinExistence type="predicted"/>
<dbReference type="Pfam" id="PF00486">
    <property type="entry name" value="Trans_reg_C"/>
    <property type="match status" value="1"/>
</dbReference>
<dbReference type="InterPro" id="IPR039420">
    <property type="entry name" value="WalR-like"/>
</dbReference>
<dbReference type="SMART" id="SM00862">
    <property type="entry name" value="Trans_reg_C"/>
    <property type="match status" value="1"/>
</dbReference>
<reference evidence="11 12" key="1">
    <citation type="journal article" date="2015" name="Int. J. Syst. Evol. Microbiol.">
        <title>Sporolactobacillus shoreae sp. nov. and Sporolactobacillus spathodeae sp. nov., two spore-forming lactic acid bacteria isolated from tree barks in Thailand.</title>
        <authorList>
            <person name="Thamacharoensuk T."/>
            <person name="Kitahara M."/>
            <person name="Ohkuma M."/>
            <person name="Thongchul N."/>
            <person name="Tanasupawat S."/>
        </authorList>
    </citation>
    <scope>NUCLEOTIDE SEQUENCE [LARGE SCALE GENOMIC DNA]</scope>
    <source>
        <strain evidence="11 12">BK92</strain>
    </source>
</reference>
<dbReference type="PANTHER" id="PTHR48111:SF40">
    <property type="entry name" value="PHOSPHATE REGULON TRANSCRIPTIONAL REGULATORY PROTEIN PHOB"/>
    <property type="match status" value="1"/>
</dbReference>
<dbReference type="GO" id="GO:0000976">
    <property type="term" value="F:transcription cis-regulatory region binding"/>
    <property type="evidence" value="ECO:0007669"/>
    <property type="project" value="TreeGrafter"/>
</dbReference>
<protein>
    <submittedName>
        <fullName evidence="11">Response regulator transcription factor</fullName>
    </submittedName>
</protein>
<dbReference type="PANTHER" id="PTHR48111">
    <property type="entry name" value="REGULATOR OF RPOS"/>
    <property type="match status" value="1"/>
</dbReference>
<dbReference type="PROSITE" id="PS51755">
    <property type="entry name" value="OMPR_PHOB"/>
    <property type="match status" value="1"/>
</dbReference>